<evidence type="ECO:0000256" key="9">
    <source>
        <dbReference type="ARBA" id="ARBA00023242"/>
    </source>
</evidence>
<dbReference type="InterPro" id="IPR043151">
    <property type="entry name" value="BAH_sf"/>
</dbReference>
<feature type="region of interest" description="Disordered" evidence="11">
    <location>
        <begin position="1"/>
        <end position="25"/>
    </location>
</feature>
<comment type="subunit">
    <text evidence="10">ORC is composed of six subunits.</text>
</comment>
<keyword evidence="4" id="KW-0479">Metal-binding</keyword>
<dbReference type="Pfam" id="PF00004">
    <property type="entry name" value="AAA"/>
    <property type="match status" value="1"/>
</dbReference>
<evidence type="ECO:0000256" key="6">
    <source>
        <dbReference type="ARBA" id="ARBA00022840"/>
    </source>
</evidence>
<accession>A0A5C3QCP5</accession>
<keyword evidence="8 10" id="KW-0238">DNA-binding</keyword>
<evidence type="ECO:0000256" key="11">
    <source>
        <dbReference type="SAM" id="MobiDB-lite"/>
    </source>
</evidence>
<dbReference type="Gene3D" id="3.40.50.300">
    <property type="entry name" value="P-loop containing nucleotide triphosphate hydrolases"/>
    <property type="match status" value="1"/>
</dbReference>
<dbReference type="GO" id="GO:0016887">
    <property type="term" value="F:ATP hydrolysis activity"/>
    <property type="evidence" value="ECO:0007669"/>
    <property type="project" value="InterPro"/>
</dbReference>
<dbReference type="GO" id="GO:0033314">
    <property type="term" value="P:mitotic DNA replication checkpoint signaling"/>
    <property type="evidence" value="ECO:0007669"/>
    <property type="project" value="TreeGrafter"/>
</dbReference>
<dbReference type="Proteomes" id="UP000305067">
    <property type="component" value="Unassembled WGS sequence"/>
</dbReference>
<dbReference type="InterPro" id="IPR001025">
    <property type="entry name" value="BAH_dom"/>
</dbReference>
<reference evidence="13 14" key="1">
    <citation type="journal article" date="2019" name="Nat. Ecol. Evol.">
        <title>Megaphylogeny resolves global patterns of mushroom evolution.</title>
        <authorList>
            <person name="Varga T."/>
            <person name="Krizsan K."/>
            <person name="Foldi C."/>
            <person name="Dima B."/>
            <person name="Sanchez-Garcia M."/>
            <person name="Sanchez-Ramirez S."/>
            <person name="Szollosi G.J."/>
            <person name="Szarkandi J.G."/>
            <person name="Papp V."/>
            <person name="Albert L."/>
            <person name="Andreopoulos W."/>
            <person name="Angelini C."/>
            <person name="Antonin V."/>
            <person name="Barry K.W."/>
            <person name="Bougher N.L."/>
            <person name="Buchanan P."/>
            <person name="Buyck B."/>
            <person name="Bense V."/>
            <person name="Catcheside P."/>
            <person name="Chovatia M."/>
            <person name="Cooper J."/>
            <person name="Damon W."/>
            <person name="Desjardin D."/>
            <person name="Finy P."/>
            <person name="Geml J."/>
            <person name="Haridas S."/>
            <person name="Hughes K."/>
            <person name="Justo A."/>
            <person name="Karasinski D."/>
            <person name="Kautmanova I."/>
            <person name="Kiss B."/>
            <person name="Kocsube S."/>
            <person name="Kotiranta H."/>
            <person name="LaButti K.M."/>
            <person name="Lechner B.E."/>
            <person name="Liimatainen K."/>
            <person name="Lipzen A."/>
            <person name="Lukacs Z."/>
            <person name="Mihaltcheva S."/>
            <person name="Morgado L.N."/>
            <person name="Niskanen T."/>
            <person name="Noordeloos M.E."/>
            <person name="Ohm R.A."/>
            <person name="Ortiz-Santana B."/>
            <person name="Ovrebo C."/>
            <person name="Racz N."/>
            <person name="Riley R."/>
            <person name="Savchenko A."/>
            <person name="Shiryaev A."/>
            <person name="Soop K."/>
            <person name="Spirin V."/>
            <person name="Szebenyi C."/>
            <person name="Tomsovsky M."/>
            <person name="Tulloss R.E."/>
            <person name="Uehling J."/>
            <person name="Grigoriev I.V."/>
            <person name="Vagvolgyi C."/>
            <person name="Papp T."/>
            <person name="Martin F.M."/>
            <person name="Miettinen O."/>
            <person name="Hibbett D.S."/>
            <person name="Nagy L.G."/>
        </authorList>
    </citation>
    <scope>NUCLEOTIDE SEQUENCE [LARGE SCALE GENOMIC DNA]</scope>
    <source>
        <strain evidence="13 14">CBS 309.79</strain>
    </source>
</reference>
<name>A0A5C3QCP5_9AGAR</name>
<dbReference type="Pfam" id="PF22606">
    <property type="entry name" value="Cdc6-ORC-like_ATPase_lid"/>
    <property type="match status" value="1"/>
</dbReference>
<evidence type="ECO:0000256" key="8">
    <source>
        <dbReference type="ARBA" id="ARBA00023125"/>
    </source>
</evidence>
<keyword evidence="7" id="KW-0460">Magnesium</keyword>
<dbReference type="GO" id="GO:0005524">
    <property type="term" value="F:ATP binding"/>
    <property type="evidence" value="ECO:0007669"/>
    <property type="project" value="UniProtKB-KW"/>
</dbReference>
<protein>
    <recommendedName>
        <fullName evidence="10">Origin recognition complex subunit 1</fullName>
    </recommendedName>
</protein>
<comment type="function">
    <text evidence="10">Component of the origin recognition complex (ORC) that binds origins of replication. DNA-binding is ATP-dependent, however specific DNA sequences that define origins of replication have not been identified so far. ORC is required to assemble the pre-replication complex necessary to initiate DNA replication.</text>
</comment>
<evidence type="ECO:0000256" key="7">
    <source>
        <dbReference type="ARBA" id="ARBA00022842"/>
    </source>
</evidence>
<feature type="compositionally biased region" description="Acidic residues" evidence="11">
    <location>
        <begin position="278"/>
        <end position="336"/>
    </location>
</feature>
<dbReference type="EMBL" id="ML178831">
    <property type="protein sequence ID" value="TFK99844.1"/>
    <property type="molecule type" value="Genomic_DNA"/>
</dbReference>
<evidence type="ECO:0000256" key="4">
    <source>
        <dbReference type="ARBA" id="ARBA00022723"/>
    </source>
</evidence>
<evidence type="ECO:0000256" key="2">
    <source>
        <dbReference type="ARBA" id="ARBA00008398"/>
    </source>
</evidence>
<evidence type="ECO:0000256" key="10">
    <source>
        <dbReference type="RuleBase" id="RU365058"/>
    </source>
</evidence>
<dbReference type="GO" id="GO:0005664">
    <property type="term" value="C:nuclear origin of replication recognition complex"/>
    <property type="evidence" value="ECO:0007669"/>
    <property type="project" value="TreeGrafter"/>
</dbReference>
<feature type="compositionally biased region" description="Basic residues" evidence="11">
    <location>
        <begin position="253"/>
        <end position="262"/>
    </location>
</feature>
<keyword evidence="14" id="KW-1185">Reference proteome</keyword>
<dbReference type="Gene3D" id="2.30.30.490">
    <property type="match status" value="1"/>
</dbReference>
<dbReference type="InterPro" id="IPR003959">
    <property type="entry name" value="ATPase_AAA_core"/>
</dbReference>
<dbReference type="InterPro" id="IPR027417">
    <property type="entry name" value="P-loop_NTPase"/>
</dbReference>
<evidence type="ECO:0000256" key="3">
    <source>
        <dbReference type="ARBA" id="ARBA00022705"/>
    </source>
</evidence>
<dbReference type="AlphaFoldDB" id="A0A5C3QCP5"/>
<keyword evidence="9 10" id="KW-0539">Nucleus</keyword>
<keyword evidence="13" id="KW-0378">Hydrolase</keyword>
<evidence type="ECO:0000313" key="14">
    <source>
        <dbReference type="Proteomes" id="UP000305067"/>
    </source>
</evidence>
<feature type="region of interest" description="Disordered" evidence="11">
    <location>
        <begin position="252"/>
        <end position="381"/>
    </location>
</feature>
<feature type="domain" description="BAH" evidence="12">
    <location>
        <begin position="86"/>
        <end position="223"/>
    </location>
</feature>
<evidence type="ECO:0000256" key="1">
    <source>
        <dbReference type="ARBA" id="ARBA00004123"/>
    </source>
</evidence>
<dbReference type="STRING" id="1884261.A0A5C3QCP5"/>
<dbReference type="SMART" id="SM00382">
    <property type="entry name" value="AAA"/>
    <property type="match status" value="1"/>
</dbReference>
<dbReference type="CDD" id="cd00009">
    <property type="entry name" value="AAA"/>
    <property type="match status" value="1"/>
</dbReference>
<dbReference type="Pfam" id="PF09079">
    <property type="entry name" value="WHD_Cdc6"/>
    <property type="match status" value="1"/>
</dbReference>
<proteinExistence type="inferred from homology"/>
<dbReference type="GO" id="GO:0003688">
    <property type="term" value="F:DNA replication origin binding"/>
    <property type="evidence" value="ECO:0007669"/>
    <property type="project" value="UniProtKB-ARBA"/>
</dbReference>
<dbReference type="InterPro" id="IPR050311">
    <property type="entry name" value="ORC1/CDC6"/>
</dbReference>
<dbReference type="FunFam" id="3.40.50.300:FF:000199">
    <property type="entry name" value="Origin recognition complex subunit 1"/>
    <property type="match status" value="1"/>
</dbReference>
<dbReference type="GO" id="GO:0046872">
    <property type="term" value="F:metal ion binding"/>
    <property type="evidence" value="ECO:0007669"/>
    <property type="project" value="UniProtKB-KW"/>
</dbReference>
<evidence type="ECO:0000313" key="13">
    <source>
        <dbReference type="EMBL" id="TFK99844.1"/>
    </source>
</evidence>
<dbReference type="PANTHER" id="PTHR10763">
    <property type="entry name" value="CELL DIVISION CONTROL PROTEIN 6-RELATED"/>
    <property type="match status" value="1"/>
</dbReference>
<dbReference type="SUPFAM" id="SSF52540">
    <property type="entry name" value="P-loop containing nucleoside triphosphate hydrolases"/>
    <property type="match status" value="1"/>
</dbReference>
<dbReference type="GO" id="GO:0003682">
    <property type="term" value="F:chromatin binding"/>
    <property type="evidence" value="ECO:0007669"/>
    <property type="project" value="InterPro"/>
</dbReference>
<keyword evidence="5 10" id="KW-0547">Nucleotide-binding</keyword>
<evidence type="ECO:0000256" key="5">
    <source>
        <dbReference type="ARBA" id="ARBA00022741"/>
    </source>
</evidence>
<dbReference type="InterPro" id="IPR003593">
    <property type="entry name" value="AAA+_ATPase"/>
</dbReference>
<dbReference type="PROSITE" id="PS51038">
    <property type="entry name" value="BAH"/>
    <property type="match status" value="1"/>
</dbReference>
<dbReference type="Pfam" id="PF01426">
    <property type="entry name" value="BAH"/>
    <property type="match status" value="1"/>
</dbReference>
<dbReference type="InterPro" id="IPR015163">
    <property type="entry name" value="Cdc6_C"/>
</dbReference>
<gene>
    <name evidence="13" type="ORF">BDV98DRAFT_605668</name>
</gene>
<organism evidence="13 14">
    <name type="scientific">Pterulicium gracile</name>
    <dbReference type="NCBI Taxonomy" id="1884261"/>
    <lineage>
        <taxon>Eukaryota</taxon>
        <taxon>Fungi</taxon>
        <taxon>Dikarya</taxon>
        <taxon>Basidiomycota</taxon>
        <taxon>Agaricomycotina</taxon>
        <taxon>Agaricomycetes</taxon>
        <taxon>Agaricomycetidae</taxon>
        <taxon>Agaricales</taxon>
        <taxon>Pleurotineae</taxon>
        <taxon>Pterulaceae</taxon>
        <taxon>Pterulicium</taxon>
    </lineage>
</organism>
<dbReference type="InterPro" id="IPR054425">
    <property type="entry name" value="Cdc6_ORC1-like_ATPase_lid"/>
</dbReference>
<comment type="subcellular location">
    <subcellularLocation>
        <location evidence="1 10">Nucleus</location>
    </subcellularLocation>
</comment>
<sequence>MPDVPATPRRSRRFQPLVQSSTSTGTLENFDYRWEEDEPVHSRQLIPELDLLEYGEEASSDTQLHFHSAFTRYSKSKKQKKERQGTRYAVGDTVLVKTDTGNSSVGVIIAMWEAVSPAPELSSGEGEEEEECTRAPVSQKRIRLRWFLRKEQLPKFRSKRDEQPNEVYFTLEGTKIESPDVIKSHCELNTQHEDTYDEDASSSGLFFCKLAVDGRRAIFYNLDWVAHRATALRNSRWDDFTAWSVRIEEFKPKSKPTTKKKKADAGRRGKRVRASEHEEGESDSDMDQEDDEEDEDDFFMGNNEEEEDKPDDDELDGDESEEEEDGDMDEDEDEDVYMTSSTPGKRRLHGSPSKRTPSKRRTFRAQPTPHSKAALHKRRNHSRNSGVYKKLVFNIEAGPDDAEVQSLPPDPWLRAMHTLHIANRPRGAALPCREQEFSEILTGLQGILEEGTGGCIYVSGVPGTGKTATVHAVVRQLKRMAEKNETIPFTYVEINGLKLTDPAAAYSLLWESLLGEDKSAAKKGAKSHKEALKSLTSYFSGKGRGPVEHACVVLMDELDQLMTTNQDVIYNFFNWPMLACSRLVVLAVANTMDLPERVMTGRVRSRLGMVRINFSPYKTPQLQKIVQARLDAAKESFAEGHEGRTTVVLNEDAVKLAAMKTSSVSGDARRALDVCRRAIEVAQSTRKTATQKDVNEIIIGVQSSPAFALVRSCTFHQRVMLAAILKCIKKTGLEAVKWDEVQDQHLSYASVLSTSRGRDKVTANELLIVLNSLVSSRAIIIERDKNVTKDMGARKLMLNVDTTDVERVLADEGGTRWSNLL</sequence>
<keyword evidence="3 10" id="KW-0235">DNA replication</keyword>
<evidence type="ECO:0000259" key="12">
    <source>
        <dbReference type="PROSITE" id="PS51038"/>
    </source>
</evidence>
<dbReference type="GO" id="GO:0006270">
    <property type="term" value="P:DNA replication initiation"/>
    <property type="evidence" value="ECO:0007669"/>
    <property type="project" value="TreeGrafter"/>
</dbReference>
<dbReference type="OrthoDB" id="1926878at2759"/>
<dbReference type="PANTHER" id="PTHR10763:SF23">
    <property type="entry name" value="ORIGIN RECOGNITION COMPLEX SUBUNIT 1"/>
    <property type="match status" value="1"/>
</dbReference>
<dbReference type="SMART" id="SM00439">
    <property type="entry name" value="BAH"/>
    <property type="match status" value="1"/>
</dbReference>
<comment type="similarity">
    <text evidence="2 10">Belongs to the ORC1 family.</text>
</comment>
<keyword evidence="6 10" id="KW-0067">ATP-binding</keyword>
<dbReference type="Gene3D" id="1.10.8.60">
    <property type="match status" value="1"/>
</dbReference>
<feature type="compositionally biased region" description="Basic and acidic residues" evidence="11">
    <location>
        <begin position="263"/>
        <end position="277"/>
    </location>
</feature>